<dbReference type="Gene3D" id="3.40.30.10">
    <property type="entry name" value="Glutaredoxin"/>
    <property type="match status" value="1"/>
</dbReference>
<dbReference type="CDD" id="cd04301">
    <property type="entry name" value="NAT_SF"/>
    <property type="match status" value="1"/>
</dbReference>
<organism evidence="4 5">
    <name type="scientific">Burkholderia ubonensis</name>
    <dbReference type="NCBI Taxonomy" id="101571"/>
    <lineage>
        <taxon>Bacteria</taxon>
        <taxon>Pseudomonadati</taxon>
        <taxon>Pseudomonadota</taxon>
        <taxon>Betaproteobacteria</taxon>
        <taxon>Burkholderiales</taxon>
        <taxon>Burkholderiaceae</taxon>
        <taxon>Burkholderia</taxon>
        <taxon>Burkholderia cepacia complex</taxon>
    </lineage>
</organism>
<dbReference type="GO" id="GO:0003677">
    <property type="term" value="F:DNA binding"/>
    <property type="evidence" value="ECO:0007669"/>
    <property type="project" value="InterPro"/>
</dbReference>
<dbReference type="InterPro" id="IPR000182">
    <property type="entry name" value="GNAT_dom"/>
</dbReference>
<evidence type="ECO:0000259" key="3">
    <source>
        <dbReference type="PROSITE" id="PS51186"/>
    </source>
</evidence>
<dbReference type="Proteomes" id="UP000243680">
    <property type="component" value="Chromosome 2"/>
</dbReference>
<dbReference type="InterPro" id="IPR016181">
    <property type="entry name" value="Acyl_CoA_acyltransferase"/>
</dbReference>
<dbReference type="GO" id="GO:0016747">
    <property type="term" value="F:acyltransferase activity, transferring groups other than amino-acyl groups"/>
    <property type="evidence" value="ECO:0007669"/>
    <property type="project" value="InterPro"/>
</dbReference>
<proteinExistence type="predicted"/>
<dbReference type="GO" id="GO:0046685">
    <property type="term" value="P:response to arsenic-containing substance"/>
    <property type="evidence" value="ECO:0007669"/>
    <property type="project" value="InterPro"/>
</dbReference>
<evidence type="ECO:0000256" key="2">
    <source>
        <dbReference type="ARBA" id="ARBA00023315"/>
    </source>
</evidence>
<name>A0A1B4LLA7_9BURK</name>
<reference evidence="4 5" key="1">
    <citation type="submission" date="2015-12" db="EMBL/GenBank/DDBJ databases">
        <title>Diversity of Burkholderia near neighbor genomes.</title>
        <authorList>
            <person name="Sahl J."/>
            <person name="Wagner D."/>
            <person name="Keim P."/>
        </authorList>
    </citation>
    <scope>NUCLEOTIDE SEQUENCE [LARGE SCALE GENOMIC DNA]</scope>
    <source>
        <strain evidence="4 5">MSMB0783</strain>
    </source>
</reference>
<gene>
    <name evidence="4" type="ORF">WJ35_23430</name>
</gene>
<evidence type="ECO:0000256" key="1">
    <source>
        <dbReference type="ARBA" id="ARBA00022679"/>
    </source>
</evidence>
<evidence type="ECO:0000313" key="4">
    <source>
        <dbReference type="EMBL" id="AOJ77992.1"/>
    </source>
</evidence>
<keyword evidence="2" id="KW-0012">Acyltransferase</keyword>
<dbReference type="NCBIfam" id="NF033727">
    <property type="entry name" value="chaperon_ArsD"/>
    <property type="match status" value="1"/>
</dbReference>
<dbReference type="SUPFAM" id="SSF55729">
    <property type="entry name" value="Acyl-CoA N-acyltransferases (Nat)"/>
    <property type="match status" value="1"/>
</dbReference>
<evidence type="ECO:0000313" key="5">
    <source>
        <dbReference type="Proteomes" id="UP000243680"/>
    </source>
</evidence>
<dbReference type="PANTHER" id="PTHR43877">
    <property type="entry name" value="AMINOALKYLPHOSPHONATE N-ACETYLTRANSFERASE-RELATED-RELATED"/>
    <property type="match status" value="1"/>
</dbReference>
<dbReference type="InterPro" id="IPR010712">
    <property type="entry name" value="Arsenical-R_ArsD"/>
</dbReference>
<dbReference type="EMBL" id="CP013422">
    <property type="protein sequence ID" value="AOJ77992.1"/>
    <property type="molecule type" value="Genomic_DNA"/>
</dbReference>
<dbReference type="InterPro" id="IPR050832">
    <property type="entry name" value="Bact_Acetyltransf"/>
</dbReference>
<dbReference type="Pfam" id="PF00583">
    <property type="entry name" value="Acetyltransf_1"/>
    <property type="match status" value="1"/>
</dbReference>
<dbReference type="RefSeq" id="WP_046427275.1">
    <property type="nucleotide sequence ID" value="NZ_CP013422.1"/>
</dbReference>
<dbReference type="Gene3D" id="3.40.630.30">
    <property type="match status" value="1"/>
</dbReference>
<dbReference type="AlphaFoldDB" id="A0A1B4LLA7"/>
<accession>A0A1B4LLA7</accession>
<keyword evidence="1" id="KW-0808">Transferase</keyword>
<feature type="domain" description="N-acetyltransferase" evidence="3">
    <location>
        <begin position="6"/>
        <end position="139"/>
    </location>
</feature>
<dbReference type="PROSITE" id="PS51186">
    <property type="entry name" value="GNAT"/>
    <property type="match status" value="1"/>
</dbReference>
<sequence>MSTPVDEIRRAVATDFDRIVALLNLCGLPASDLTPQSLDGFHVAILAGEIVGVAGLEQSGDAALLRSVAVRPEMRQSGLGSRLIDASIALAQTRSLRALYLIPNDEPALAFFVRRGFTQIERRRLPEAIRGLPEFTHLCPQTHPCLWKALNSDCLEESAMKKLEVFDPAMCCSTGVCGVDVDPVLAQFAADLKWVEAHGVTVARYNLGQQPQAFAANAAVVKEMEAGMERLPILAIDGHIVSTGMYPSRQQLAQKLGIALTTADKPHVKAGSCCSPGSGCC</sequence>
<protein>
    <submittedName>
        <fullName evidence="4">Transcriptional regulator</fullName>
    </submittedName>
</protein>
<dbReference type="Pfam" id="PF06953">
    <property type="entry name" value="ArsD"/>
    <property type="match status" value="1"/>
</dbReference>
<dbReference type="GO" id="GO:0045892">
    <property type="term" value="P:negative regulation of DNA-templated transcription"/>
    <property type="evidence" value="ECO:0007669"/>
    <property type="project" value="InterPro"/>
</dbReference>